<dbReference type="HOGENOM" id="CLU_557836_0_0_1"/>
<dbReference type="EMBL" id="KI925455">
    <property type="protein sequence ID" value="ETW85778.1"/>
    <property type="molecule type" value="Genomic_DNA"/>
</dbReference>
<dbReference type="GeneID" id="20675887"/>
<gene>
    <name evidence="2" type="ORF">HETIRDRAFT_448778</name>
</gene>
<sequence>MHRANRQRVSNPLPSDRLRTLPRHLSLRPPASQSQTHSLSAPAAGISPSHPHPSVPSHITNSLSFPTQLVPIQSPPPLILPSRHSMLRYPSLPFQASPITVPHVTTLTAANAGPRPIVPSATHPIGRPARSQLLKIALTSLRCPCPPSLALFSPFAHATNIPRASRDERSDLPARVPTQSRLTRTRPDIMHHAPASAQRSDRRNVRPQPRTIIRPLCRARSPHPSPLHFLAHDAPRWAAHAASLSITSLSHSYRTRHARTLAKHDPASFALLRPASSGNLQTPPSTTASPHAYKPRHTPPHPASPRSPIGSDAALLTCGILHGFCPSRAVLLERRLHPTPDNKPFEALGSPWNAFEDATRRDDGRSRDPTRRTPWAGARPRAGAVPPSHRERKENTLGGRYSSLSLTLRADAYAPSVDLCGPSPRTRVPFVDPLVPIVIVTVFVAFSPSSQRSDPLARAYVPPTHDPDLQRVFVRRASVPSSGLRRPRF</sequence>
<evidence type="ECO:0000256" key="1">
    <source>
        <dbReference type="SAM" id="MobiDB-lite"/>
    </source>
</evidence>
<feature type="region of interest" description="Disordered" evidence="1">
    <location>
        <begin position="274"/>
        <end position="309"/>
    </location>
</feature>
<feature type="region of interest" description="Disordered" evidence="1">
    <location>
        <begin position="27"/>
        <end position="60"/>
    </location>
</feature>
<feature type="compositionally biased region" description="Basic and acidic residues" evidence="1">
    <location>
        <begin position="357"/>
        <end position="371"/>
    </location>
</feature>
<evidence type="ECO:0000313" key="3">
    <source>
        <dbReference type="Proteomes" id="UP000030671"/>
    </source>
</evidence>
<feature type="compositionally biased region" description="Polar residues" evidence="1">
    <location>
        <begin position="276"/>
        <end position="289"/>
    </location>
</feature>
<dbReference type="AlphaFoldDB" id="W4KIW6"/>
<feature type="region of interest" description="Disordered" evidence="1">
    <location>
        <begin position="340"/>
        <end position="398"/>
    </location>
</feature>
<accession>W4KIW6</accession>
<protein>
    <submittedName>
        <fullName evidence="2">Uncharacterized protein</fullName>
    </submittedName>
</protein>
<dbReference type="KEGG" id="hir:HETIRDRAFT_448778"/>
<feature type="region of interest" description="Disordered" evidence="1">
    <location>
        <begin position="163"/>
        <end position="209"/>
    </location>
</feature>
<organism evidence="2 3">
    <name type="scientific">Heterobasidion irregulare (strain TC 32-1)</name>
    <dbReference type="NCBI Taxonomy" id="747525"/>
    <lineage>
        <taxon>Eukaryota</taxon>
        <taxon>Fungi</taxon>
        <taxon>Dikarya</taxon>
        <taxon>Basidiomycota</taxon>
        <taxon>Agaricomycotina</taxon>
        <taxon>Agaricomycetes</taxon>
        <taxon>Russulales</taxon>
        <taxon>Bondarzewiaceae</taxon>
        <taxon>Heterobasidion</taxon>
        <taxon>Heterobasidion annosum species complex</taxon>
    </lineage>
</organism>
<feature type="compositionally biased region" description="Low complexity" evidence="1">
    <location>
        <begin position="372"/>
        <end position="387"/>
    </location>
</feature>
<feature type="region of interest" description="Disordered" evidence="1">
    <location>
        <begin position="1"/>
        <end position="20"/>
    </location>
</feature>
<dbReference type="RefSeq" id="XP_009542602.1">
    <property type="nucleotide sequence ID" value="XM_009544307.1"/>
</dbReference>
<keyword evidence="3" id="KW-1185">Reference proteome</keyword>
<evidence type="ECO:0000313" key="2">
    <source>
        <dbReference type="EMBL" id="ETW85778.1"/>
    </source>
</evidence>
<dbReference type="Proteomes" id="UP000030671">
    <property type="component" value="Unassembled WGS sequence"/>
</dbReference>
<name>W4KIW6_HETIT</name>
<proteinExistence type="predicted"/>
<dbReference type="InParanoid" id="W4KIW6"/>
<reference evidence="2 3" key="1">
    <citation type="journal article" date="2012" name="New Phytol.">
        <title>Insight into trade-off between wood decay and parasitism from the genome of a fungal forest pathogen.</title>
        <authorList>
            <person name="Olson A."/>
            <person name="Aerts A."/>
            <person name="Asiegbu F."/>
            <person name="Belbahri L."/>
            <person name="Bouzid O."/>
            <person name="Broberg A."/>
            <person name="Canback B."/>
            <person name="Coutinho P.M."/>
            <person name="Cullen D."/>
            <person name="Dalman K."/>
            <person name="Deflorio G."/>
            <person name="van Diepen L.T."/>
            <person name="Dunand C."/>
            <person name="Duplessis S."/>
            <person name="Durling M."/>
            <person name="Gonthier P."/>
            <person name="Grimwood J."/>
            <person name="Fossdal C.G."/>
            <person name="Hansson D."/>
            <person name="Henrissat B."/>
            <person name="Hietala A."/>
            <person name="Himmelstrand K."/>
            <person name="Hoffmeister D."/>
            <person name="Hogberg N."/>
            <person name="James T.Y."/>
            <person name="Karlsson M."/>
            <person name="Kohler A."/>
            <person name="Kues U."/>
            <person name="Lee Y.H."/>
            <person name="Lin Y.C."/>
            <person name="Lind M."/>
            <person name="Lindquist E."/>
            <person name="Lombard V."/>
            <person name="Lucas S."/>
            <person name="Lunden K."/>
            <person name="Morin E."/>
            <person name="Murat C."/>
            <person name="Park J."/>
            <person name="Raffaello T."/>
            <person name="Rouze P."/>
            <person name="Salamov A."/>
            <person name="Schmutz J."/>
            <person name="Solheim H."/>
            <person name="Stahlberg J."/>
            <person name="Velez H."/>
            <person name="de Vries R.P."/>
            <person name="Wiebenga A."/>
            <person name="Woodward S."/>
            <person name="Yakovlev I."/>
            <person name="Garbelotto M."/>
            <person name="Martin F."/>
            <person name="Grigoriev I.V."/>
            <person name="Stenlid J."/>
        </authorList>
    </citation>
    <scope>NUCLEOTIDE SEQUENCE [LARGE SCALE GENOMIC DNA]</scope>
    <source>
        <strain evidence="2 3">TC 32-1</strain>
    </source>
</reference>